<organism evidence="9 10">
    <name type="scientific">Bartonella clarridgeiae (strain CCUG 45776 / CIP 104772 / 73)</name>
    <dbReference type="NCBI Taxonomy" id="696125"/>
    <lineage>
        <taxon>Bacteria</taxon>
        <taxon>Pseudomonadati</taxon>
        <taxon>Pseudomonadota</taxon>
        <taxon>Alphaproteobacteria</taxon>
        <taxon>Hyphomicrobiales</taxon>
        <taxon>Bartonellaceae</taxon>
        <taxon>Bartonella</taxon>
    </lineage>
</organism>
<evidence type="ECO:0000313" key="9">
    <source>
        <dbReference type="EMBL" id="CBI76310.1"/>
    </source>
</evidence>
<dbReference type="SUPFAM" id="SSF140931">
    <property type="entry name" value="Fic-like"/>
    <property type="match status" value="1"/>
</dbReference>
<reference evidence="10" key="1">
    <citation type="submission" date="2009-11" db="EMBL/GenBank/DDBJ databases">
        <title>Genome sequencing of Bartonella species and comparative genomics.</title>
        <authorList>
            <person name="Engel P."/>
            <person name="Salzburger W."/>
            <person name="Marius L."/>
            <person name="Chao-Chin C."/>
            <person name="Soichi M."/>
            <person name="Christa L."/>
            <person name="Alexandra C."/>
            <person name="Aurelie L."/>
            <person name="Claudine M."/>
            <person name="Stephan S.C."/>
            <person name="Christoph D."/>
        </authorList>
    </citation>
    <scope>NUCLEOTIDE SEQUENCE [LARGE SCALE GENOMIC DNA]</scope>
    <source>
        <strain evidence="10">CIP 104772 / 73</strain>
    </source>
</reference>
<dbReference type="InterPro" id="IPR036597">
    <property type="entry name" value="Fido-like_dom_sf"/>
</dbReference>
<dbReference type="InterPro" id="IPR003812">
    <property type="entry name" value="Fido"/>
</dbReference>
<dbReference type="InterPro" id="IPR012340">
    <property type="entry name" value="NA-bd_OB-fold"/>
</dbReference>
<proteinExistence type="predicted"/>
<dbReference type="OrthoDB" id="8480896at2"/>
<dbReference type="NCBIfam" id="NF033856">
    <property type="entry name" value="T4SS_effec_BID"/>
    <property type="match status" value="1"/>
</dbReference>
<dbReference type="PROSITE" id="PS51459">
    <property type="entry name" value="FIDO"/>
    <property type="match status" value="1"/>
</dbReference>
<evidence type="ECO:0000256" key="4">
    <source>
        <dbReference type="ARBA" id="ARBA00022840"/>
    </source>
</evidence>
<dbReference type="Gene3D" id="2.40.50.140">
    <property type="entry name" value="Nucleic acid-binding proteins"/>
    <property type="match status" value="1"/>
</dbReference>
<keyword evidence="1" id="KW-0808">Transferase</keyword>
<dbReference type="GO" id="GO:0070733">
    <property type="term" value="F:AMPylase activity"/>
    <property type="evidence" value="ECO:0007669"/>
    <property type="project" value="UniProtKB-EC"/>
</dbReference>
<dbReference type="Proteomes" id="UP000009101">
    <property type="component" value="Chromosome"/>
</dbReference>
<dbReference type="HOGENOM" id="CLU_024177_0_0_5"/>
<evidence type="ECO:0000256" key="5">
    <source>
        <dbReference type="ARBA" id="ARBA00034531"/>
    </source>
</evidence>
<dbReference type="Pfam" id="PF02661">
    <property type="entry name" value="Fic"/>
    <property type="match status" value="1"/>
</dbReference>
<keyword evidence="4" id="KW-0067">ATP-binding</keyword>
<evidence type="ECO:0000256" key="1">
    <source>
        <dbReference type="ARBA" id="ARBA00022679"/>
    </source>
</evidence>
<gene>
    <name evidence="9" type="ordered locus">BARCL_0629</name>
</gene>
<keyword evidence="3" id="KW-0547">Nucleotide-binding</keyword>
<evidence type="ECO:0000313" key="10">
    <source>
        <dbReference type="Proteomes" id="UP000009101"/>
    </source>
</evidence>
<dbReference type="PANTHER" id="PTHR39560">
    <property type="entry name" value="PROTEIN ADENYLYLTRANSFERASE FIC-RELATED"/>
    <property type="match status" value="1"/>
</dbReference>
<accession>E6YHH2</accession>
<sequence length="707" mass="80825">MKKTKKGTIMPNSKLAGYPTLTKEELQKRQKILQSVISAYTIRNTPLHSNTLITLQGYAKGRYSLSEFNVIMDTNLKAILNEVTDGNINSVSPDTINAHHAIRAIINLHQNFPGIRNIETANYCTLIIDELQKRRTIIDSAINTHVIENISLHPSTLIALEEYTKGNYSVNEFDIVMDSIETTILDNLKNVNIDSATLNTINAHHRMKAIIALNEESLPEKFDSSYLKYLHGRLFREQFEPTGHISDHPLTSKDGITASMLTVKILNSNNVFTEDKKIQESLQKFDQMLVAKNNLKGLSRKEFIDEAAKLFSSLSRIHPFKEGNEITQRMFFEKLAEAAGHQLDFSVVTKERMVRAYSDTIEKKDNVRSEVIEHLFEDISNPEKVSILKELIYNEFNIKCKDLNNTNIIMPRDDIPYLGIYKGSIGNAIMVDTENSCVVCLKDYLTPKKLKGLKIGDRLIFKTLNKKNLDTILIPEEQLPPLTEDEIVQELVKNTIVQEKLEKIERYSKTVYKDSKILHEHIIMMNKNPENYRFFSDQIVSDPKSISDAANKKFRSNTDQKDIYKLGNAIDDYIMTVKHRKSLMVEQHNAQQKRLGTIVTMPSKAMQDVLNLPKNMQKETLKSSPLLYKELNNFISDVTFRLLPEEHKALCNADYKTLSESIGISESKAKTIIKLVTQSKELCESLKPVRPEQPTEMNINKTNSIRM</sequence>
<dbReference type="Pfam" id="PF18543">
    <property type="entry name" value="ID"/>
    <property type="match status" value="1"/>
</dbReference>
<dbReference type="EMBL" id="FN645454">
    <property type="protein sequence ID" value="CBI76310.1"/>
    <property type="molecule type" value="Genomic_DNA"/>
</dbReference>
<comment type="catalytic activity">
    <reaction evidence="7">
        <text>L-tyrosyl-[protein] + ATP = O-(5'-adenylyl)-L-tyrosyl-[protein] + diphosphate</text>
        <dbReference type="Rhea" id="RHEA:54288"/>
        <dbReference type="Rhea" id="RHEA-COMP:10136"/>
        <dbReference type="Rhea" id="RHEA-COMP:13846"/>
        <dbReference type="ChEBI" id="CHEBI:30616"/>
        <dbReference type="ChEBI" id="CHEBI:33019"/>
        <dbReference type="ChEBI" id="CHEBI:46858"/>
        <dbReference type="ChEBI" id="CHEBI:83624"/>
        <dbReference type="EC" id="2.7.7.108"/>
    </reaction>
</comment>
<dbReference type="GO" id="GO:0051302">
    <property type="term" value="P:regulation of cell division"/>
    <property type="evidence" value="ECO:0007669"/>
    <property type="project" value="TreeGrafter"/>
</dbReference>
<dbReference type="AlphaFoldDB" id="E6YHH2"/>
<evidence type="ECO:0000256" key="2">
    <source>
        <dbReference type="ARBA" id="ARBA00022695"/>
    </source>
</evidence>
<evidence type="ECO:0000259" key="8">
    <source>
        <dbReference type="PROSITE" id="PS51459"/>
    </source>
</evidence>
<comment type="catalytic activity">
    <reaction evidence="6">
        <text>L-threonyl-[protein] + ATP = 3-O-(5'-adenylyl)-L-threonyl-[protein] + diphosphate</text>
        <dbReference type="Rhea" id="RHEA:54292"/>
        <dbReference type="Rhea" id="RHEA-COMP:11060"/>
        <dbReference type="Rhea" id="RHEA-COMP:13847"/>
        <dbReference type="ChEBI" id="CHEBI:30013"/>
        <dbReference type="ChEBI" id="CHEBI:30616"/>
        <dbReference type="ChEBI" id="CHEBI:33019"/>
        <dbReference type="ChEBI" id="CHEBI:138113"/>
        <dbReference type="EC" id="2.7.7.108"/>
    </reaction>
</comment>
<keyword evidence="2" id="KW-0548">Nucleotidyltransferase</keyword>
<dbReference type="GO" id="GO:0005524">
    <property type="term" value="F:ATP binding"/>
    <property type="evidence" value="ECO:0007669"/>
    <property type="project" value="UniProtKB-KW"/>
</dbReference>
<dbReference type="InterPro" id="IPR040548">
    <property type="entry name" value="BepA_ID"/>
</dbReference>
<reference evidence="9 10" key="2">
    <citation type="journal article" date="2011" name="PLoS Genet.">
        <title>Parallel evolution of a type IV secretion system in radiating lineages of the host-restricted bacterial pathogen Bartonella.</title>
        <authorList>
            <person name="Engel P."/>
            <person name="Salzburger W."/>
            <person name="Liesch M."/>
            <person name="Chang C.C."/>
            <person name="Maruyama S."/>
            <person name="Lanz C."/>
            <person name="Calteau A."/>
            <person name="Lajus A."/>
            <person name="Medigue C."/>
            <person name="Schuster S.C."/>
            <person name="Dehio C."/>
        </authorList>
    </citation>
    <scope>NUCLEOTIDE SEQUENCE [LARGE SCALE GENOMIC DNA]</scope>
    <source>
        <strain evidence="10">CIP 104772 / 73</strain>
    </source>
</reference>
<dbReference type="PANTHER" id="PTHR39560:SF1">
    <property type="entry name" value="PROTEIN ADENYLYLTRANSFERASE FIC-RELATED"/>
    <property type="match status" value="1"/>
</dbReference>
<evidence type="ECO:0000256" key="7">
    <source>
        <dbReference type="ARBA" id="ARBA00048696"/>
    </source>
</evidence>
<protein>
    <recommendedName>
        <fullName evidence="5">protein adenylyltransferase</fullName>
        <ecNumber evidence="5">2.7.7.108</ecNumber>
    </recommendedName>
</protein>
<feature type="domain" description="Fido" evidence="8">
    <location>
        <begin position="222"/>
        <end position="377"/>
    </location>
</feature>
<keyword evidence="10" id="KW-1185">Reference proteome</keyword>
<evidence type="ECO:0000256" key="3">
    <source>
        <dbReference type="ARBA" id="ARBA00022741"/>
    </source>
</evidence>
<dbReference type="Gene3D" id="1.10.3290.10">
    <property type="entry name" value="Fido-like domain"/>
    <property type="match status" value="1"/>
</dbReference>
<dbReference type="STRING" id="696125.BARCL_0629"/>
<name>E6YHH2_BARC7</name>
<dbReference type="eggNOG" id="COG2184">
    <property type="taxonomic scope" value="Bacteria"/>
</dbReference>
<dbReference type="KEGG" id="bcd:BARCL_0629"/>
<evidence type="ECO:0000256" key="6">
    <source>
        <dbReference type="ARBA" id="ARBA00047939"/>
    </source>
</evidence>
<dbReference type="EC" id="2.7.7.108" evidence="5"/>